<evidence type="ECO:0008006" key="3">
    <source>
        <dbReference type="Google" id="ProtNLM"/>
    </source>
</evidence>
<dbReference type="PANTHER" id="PTHR33116">
    <property type="entry name" value="REVERSE TRANSCRIPTASE ZINC-BINDING DOMAIN-CONTAINING PROTEIN-RELATED-RELATED"/>
    <property type="match status" value="1"/>
</dbReference>
<gene>
    <name evidence="1" type="ORF">QJS04_geneDACA014981</name>
</gene>
<evidence type="ECO:0000313" key="2">
    <source>
        <dbReference type="Proteomes" id="UP001179952"/>
    </source>
</evidence>
<reference evidence="1" key="2">
    <citation type="submission" date="2023-06" db="EMBL/GenBank/DDBJ databases">
        <authorList>
            <person name="Ma L."/>
            <person name="Liu K.-W."/>
            <person name="Li Z."/>
            <person name="Hsiao Y.-Y."/>
            <person name="Qi Y."/>
            <person name="Fu T."/>
            <person name="Tang G."/>
            <person name="Zhang D."/>
            <person name="Sun W.-H."/>
            <person name="Liu D.-K."/>
            <person name="Li Y."/>
            <person name="Chen G.-Z."/>
            <person name="Liu X.-D."/>
            <person name="Liao X.-Y."/>
            <person name="Jiang Y.-T."/>
            <person name="Yu X."/>
            <person name="Hao Y."/>
            <person name="Huang J."/>
            <person name="Zhao X.-W."/>
            <person name="Ke S."/>
            <person name="Chen Y.-Y."/>
            <person name="Wu W.-L."/>
            <person name="Hsu J.-L."/>
            <person name="Lin Y.-F."/>
            <person name="Huang M.-D."/>
            <person name="Li C.-Y."/>
            <person name="Huang L."/>
            <person name="Wang Z.-W."/>
            <person name="Zhao X."/>
            <person name="Zhong W.-Y."/>
            <person name="Peng D.-H."/>
            <person name="Ahmad S."/>
            <person name="Lan S."/>
            <person name="Zhang J.-S."/>
            <person name="Tsai W.-C."/>
            <person name="Van De Peer Y."/>
            <person name="Liu Z.-J."/>
        </authorList>
    </citation>
    <scope>NUCLEOTIDE SEQUENCE</scope>
    <source>
        <strain evidence="1">SCP</strain>
        <tissue evidence="1">Leaves</tissue>
    </source>
</reference>
<name>A0AAV9AKP2_ACOGR</name>
<organism evidence="1 2">
    <name type="scientific">Acorus gramineus</name>
    <name type="common">Dwarf sweet flag</name>
    <dbReference type="NCBI Taxonomy" id="55184"/>
    <lineage>
        <taxon>Eukaryota</taxon>
        <taxon>Viridiplantae</taxon>
        <taxon>Streptophyta</taxon>
        <taxon>Embryophyta</taxon>
        <taxon>Tracheophyta</taxon>
        <taxon>Spermatophyta</taxon>
        <taxon>Magnoliopsida</taxon>
        <taxon>Liliopsida</taxon>
        <taxon>Acoraceae</taxon>
        <taxon>Acorus</taxon>
    </lineage>
</organism>
<protein>
    <recommendedName>
        <fullName evidence="3">Reverse transcriptase</fullName>
    </recommendedName>
</protein>
<dbReference type="EMBL" id="JAUJYN010000008">
    <property type="protein sequence ID" value="KAK1264426.1"/>
    <property type="molecule type" value="Genomic_DNA"/>
</dbReference>
<comment type="caution">
    <text evidence="1">The sequence shown here is derived from an EMBL/GenBank/DDBJ whole genome shotgun (WGS) entry which is preliminary data.</text>
</comment>
<proteinExistence type="predicted"/>
<dbReference type="Proteomes" id="UP001179952">
    <property type="component" value="Unassembled WGS sequence"/>
</dbReference>
<evidence type="ECO:0000313" key="1">
    <source>
        <dbReference type="EMBL" id="KAK1264426.1"/>
    </source>
</evidence>
<reference evidence="1" key="1">
    <citation type="journal article" date="2023" name="Nat. Commun.">
        <title>Diploid and tetraploid genomes of Acorus and the evolution of monocots.</title>
        <authorList>
            <person name="Ma L."/>
            <person name="Liu K.W."/>
            <person name="Li Z."/>
            <person name="Hsiao Y.Y."/>
            <person name="Qi Y."/>
            <person name="Fu T."/>
            <person name="Tang G.D."/>
            <person name="Zhang D."/>
            <person name="Sun W.H."/>
            <person name="Liu D.K."/>
            <person name="Li Y."/>
            <person name="Chen G.Z."/>
            <person name="Liu X.D."/>
            <person name="Liao X.Y."/>
            <person name="Jiang Y.T."/>
            <person name="Yu X."/>
            <person name="Hao Y."/>
            <person name="Huang J."/>
            <person name="Zhao X.W."/>
            <person name="Ke S."/>
            <person name="Chen Y.Y."/>
            <person name="Wu W.L."/>
            <person name="Hsu J.L."/>
            <person name="Lin Y.F."/>
            <person name="Huang M.D."/>
            <person name="Li C.Y."/>
            <person name="Huang L."/>
            <person name="Wang Z.W."/>
            <person name="Zhao X."/>
            <person name="Zhong W.Y."/>
            <person name="Peng D.H."/>
            <person name="Ahmad S."/>
            <person name="Lan S."/>
            <person name="Zhang J.S."/>
            <person name="Tsai W.C."/>
            <person name="Van de Peer Y."/>
            <person name="Liu Z.J."/>
        </authorList>
    </citation>
    <scope>NUCLEOTIDE SEQUENCE</scope>
    <source>
        <strain evidence="1">SCP</strain>
    </source>
</reference>
<sequence>MEFPVRHLGRPLHLGKFHKVEWSPLIEKFTKRLEGWKGKLLSTGGRLVLLQAVLSNLPTFFLSMFKIPKGILQKIDGIRRRFLWWADTG</sequence>
<keyword evidence="2" id="KW-1185">Reference proteome</keyword>
<accession>A0AAV9AKP2</accession>
<dbReference type="AlphaFoldDB" id="A0AAV9AKP2"/>
<dbReference type="PANTHER" id="PTHR33116:SF87">
    <property type="entry name" value="OS01G0158850 PROTEIN"/>
    <property type="match status" value="1"/>
</dbReference>